<evidence type="ECO:0000313" key="1">
    <source>
        <dbReference type="EMBL" id="MBB4717858.1"/>
    </source>
</evidence>
<dbReference type="Proteomes" id="UP000565089">
    <property type="component" value="Unassembled WGS sequence"/>
</dbReference>
<keyword evidence="3" id="KW-1185">Reference proteome</keyword>
<dbReference type="GeneID" id="95799651"/>
<comment type="caution">
    <text evidence="2">The sequence shown here is derived from an EMBL/GenBank/DDBJ whole genome shotgun (WGS) entry which is preliminary data.</text>
</comment>
<organism evidence="2 3">
    <name type="scientific">Streptomyces luteogriseus</name>
    <dbReference type="NCBI Taxonomy" id="68233"/>
    <lineage>
        <taxon>Bacteria</taxon>
        <taxon>Bacillati</taxon>
        <taxon>Actinomycetota</taxon>
        <taxon>Actinomycetes</taxon>
        <taxon>Kitasatosporales</taxon>
        <taxon>Streptomycetaceae</taxon>
        <taxon>Streptomyces</taxon>
    </lineage>
</organism>
<name>A0A7W7DY31_9ACTN</name>
<dbReference type="AlphaFoldDB" id="A0A7W7DY31"/>
<dbReference type="RefSeq" id="WP_184918215.1">
    <property type="nucleotide sequence ID" value="NZ_JACHMS010000002.1"/>
</dbReference>
<gene>
    <name evidence="1" type="ORF">BJ965_007836</name>
    <name evidence="2" type="ORF">BJ965_007845</name>
</gene>
<dbReference type="EMBL" id="JACHMS010000002">
    <property type="protein sequence ID" value="MBB4717858.1"/>
    <property type="molecule type" value="Genomic_DNA"/>
</dbReference>
<evidence type="ECO:0000313" key="2">
    <source>
        <dbReference type="EMBL" id="MBB4717867.1"/>
    </source>
</evidence>
<accession>A0A7W7DY31</accession>
<protein>
    <submittedName>
        <fullName evidence="2">Uncharacterized protein</fullName>
    </submittedName>
</protein>
<reference evidence="2 3" key="1">
    <citation type="submission" date="2020-08" db="EMBL/GenBank/DDBJ databases">
        <title>Sequencing the genomes of 1000 actinobacteria strains.</title>
        <authorList>
            <person name="Klenk H.-P."/>
        </authorList>
    </citation>
    <scope>NUCLEOTIDE SEQUENCE [LARGE SCALE GENOMIC DNA]</scope>
    <source>
        <strain evidence="2 3">DSM 40483</strain>
    </source>
</reference>
<dbReference type="EMBL" id="JACHMS010000002">
    <property type="protein sequence ID" value="MBB4717867.1"/>
    <property type="molecule type" value="Genomic_DNA"/>
</dbReference>
<proteinExistence type="predicted"/>
<sequence>MALAYLLSIAVSLVVLAVALRRRPAPAPTPPQAPAPALAALPTTAEGDVRVILAAAAQLAARLSTAA</sequence>
<evidence type="ECO:0000313" key="3">
    <source>
        <dbReference type="Proteomes" id="UP000565089"/>
    </source>
</evidence>